<organism evidence="2 3">
    <name type="scientific">Crucibulum laeve</name>
    <dbReference type="NCBI Taxonomy" id="68775"/>
    <lineage>
        <taxon>Eukaryota</taxon>
        <taxon>Fungi</taxon>
        <taxon>Dikarya</taxon>
        <taxon>Basidiomycota</taxon>
        <taxon>Agaricomycotina</taxon>
        <taxon>Agaricomycetes</taxon>
        <taxon>Agaricomycetidae</taxon>
        <taxon>Agaricales</taxon>
        <taxon>Agaricineae</taxon>
        <taxon>Nidulariaceae</taxon>
        <taxon>Crucibulum</taxon>
    </lineage>
</organism>
<keyword evidence="3" id="KW-1185">Reference proteome</keyword>
<accession>A0A5C3LPL7</accession>
<dbReference type="Proteomes" id="UP000308652">
    <property type="component" value="Unassembled WGS sequence"/>
</dbReference>
<proteinExistence type="predicted"/>
<protein>
    <submittedName>
        <fullName evidence="2">Uncharacterized protein</fullName>
    </submittedName>
</protein>
<feature type="region of interest" description="Disordered" evidence="1">
    <location>
        <begin position="1"/>
        <end position="24"/>
    </location>
</feature>
<evidence type="ECO:0000313" key="3">
    <source>
        <dbReference type="Proteomes" id="UP000308652"/>
    </source>
</evidence>
<dbReference type="AlphaFoldDB" id="A0A5C3LPL7"/>
<reference evidence="2 3" key="1">
    <citation type="journal article" date="2019" name="Nat. Ecol. Evol.">
        <title>Megaphylogeny resolves global patterns of mushroom evolution.</title>
        <authorList>
            <person name="Varga T."/>
            <person name="Krizsan K."/>
            <person name="Foldi C."/>
            <person name="Dima B."/>
            <person name="Sanchez-Garcia M."/>
            <person name="Sanchez-Ramirez S."/>
            <person name="Szollosi G.J."/>
            <person name="Szarkandi J.G."/>
            <person name="Papp V."/>
            <person name="Albert L."/>
            <person name="Andreopoulos W."/>
            <person name="Angelini C."/>
            <person name="Antonin V."/>
            <person name="Barry K.W."/>
            <person name="Bougher N.L."/>
            <person name="Buchanan P."/>
            <person name="Buyck B."/>
            <person name="Bense V."/>
            <person name="Catcheside P."/>
            <person name="Chovatia M."/>
            <person name="Cooper J."/>
            <person name="Damon W."/>
            <person name="Desjardin D."/>
            <person name="Finy P."/>
            <person name="Geml J."/>
            <person name="Haridas S."/>
            <person name="Hughes K."/>
            <person name="Justo A."/>
            <person name="Karasinski D."/>
            <person name="Kautmanova I."/>
            <person name="Kiss B."/>
            <person name="Kocsube S."/>
            <person name="Kotiranta H."/>
            <person name="LaButti K.M."/>
            <person name="Lechner B.E."/>
            <person name="Liimatainen K."/>
            <person name="Lipzen A."/>
            <person name="Lukacs Z."/>
            <person name="Mihaltcheva S."/>
            <person name="Morgado L.N."/>
            <person name="Niskanen T."/>
            <person name="Noordeloos M.E."/>
            <person name="Ohm R.A."/>
            <person name="Ortiz-Santana B."/>
            <person name="Ovrebo C."/>
            <person name="Racz N."/>
            <person name="Riley R."/>
            <person name="Savchenko A."/>
            <person name="Shiryaev A."/>
            <person name="Soop K."/>
            <person name="Spirin V."/>
            <person name="Szebenyi C."/>
            <person name="Tomsovsky M."/>
            <person name="Tulloss R.E."/>
            <person name="Uehling J."/>
            <person name="Grigoriev I.V."/>
            <person name="Vagvolgyi C."/>
            <person name="Papp T."/>
            <person name="Martin F.M."/>
            <person name="Miettinen O."/>
            <person name="Hibbett D.S."/>
            <person name="Nagy L.G."/>
        </authorList>
    </citation>
    <scope>NUCLEOTIDE SEQUENCE [LARGE SCALE GENOMIC DNA]</scope>
    <source>
        <strain evidence="2 3">CBS 166.37</strain>
    </source>
</reference>
<feature type="compositionally biased region" description="Basic residues" evidence="1">
    <location>
        <begin position="1"/>
        <end position="11"/>
    </location>
</feature>
<gene>
    <name evidence="2" type="ORF">BDQ12DRAFT_690445</name>
</gene>
<evidence type="ECO:0000256" key="1">
    <source>
        <dbReference type="SAM" id="MobiDB-lite"/>
    </source>
</evidence>
<name>A0A5C3LPL7_9AGAR</name>
<evidence type="ECO:0000313" key="2">
    <source>
        <dbReference type="EMBL" id="TFK33926.1"/>
    </source>
</evidence>
<dbReference type="EMBL" id="ML213639">
    <property type="protein sequence ID" value="TFK33926.1"/>
    <property type="molecule type" value="Genomic_DNA"/>
</dbReference>
<sequence length="91" mass="10202">MVGHRRSKKHSITSTDPFRGKRESQLDSFLPPLRLCALTQPTSICYTPKSSLSPITCHTILAFTLFTRIPLDTSEGISLAPGLYKPDYKHQ</sequence>